<dbReference type="EMBL" id="CP014145">
    <property type="protein sequence ID" value="AMB59585.1"/>
    <property type="molecule type" value="Genomic_DNA"/>
</dbReference>
<evidence type="ECO:0000259" key="3">
    <source>
        <dbReference type="Pfam" id="PF00534"/>
    </source>
</evidence>
<dbReference type="GO" id="GO:1901137">
    <property type="term" value="P:carbohydrate derivative biosynthetic process"/>
    <property type="evidence" value="ECO:0007669"/>
    <property type="project" value="UniProtKB-ARBA"/>
</dbReference>
<dbReference type="InterPro" id="IPR028098">
    <property type="entry name" value="Glyco_trans_4-like_N"/>
</dbReference>
<proteinExistence type="predicted"/>
<dbReference type="SUPFAM" id="SSF53756">
    <property type="entry name" value="UDP-Glycosyltransferase/glycogen phosphorylase"/>
    <property type="match status" value="1"/>
</dbReference>
<protein>
    <submittedName>
        <fullName evidence="5">Uncharacterized protein</fullName>
    </submittedName>
</protein>
<dbReference type="Pfam" id="PF13439">
    <property type="entry name" value="Glyco_transf_4"/>
    <property type="match status" value="1"/>
</dbReference>
<accession>A0A109QX95</accession>
<dbReference type="Gene3D" id="3.40.50.2000">
    <property type="entry name" value="Glycogen Phosphorylase B"/>
    <property type="match status" value="2"/>
</dbReference>
<reference evidence="5 6" key="1">
    <citation type="journal article" date="2016" name="J. Biotechnol.">
        <title>First complete genome sequence of a species in the genus Microterricola, an extremophilic cold active enzyme producing bacterial strain ERGS5:02 isolated from Sikkim Himalaya.</title>
        <authorList>
            <person name="Himanshu"/>
            <person name="Swarnkar M.K."/>
            <person name="Singh D."/>
            <person name="Kumar R."/>
        </authorList>
    </citation>
    <scope>NUCLEOTIDE SEQUENCE [LARGE SCALE GENOMIC DNA]</scope>
    <source>
        <strain evidence="5 6">ERGS5:02</strain>
    </source>
</reference>
<evidence type="ECO:0000256" key="1">
    <source>
        <dbReference type="ARBA" id="ARBA00022676"/>
    </source>
</evidence>
<dbReference type="InterPro" id="IPR050194">
    <property type="entry name" value="Glycosyltransferase_grp1"/>
</dbReference>
<evidence type="ECO:0000313" key="5">
    <source>
        <dbReference type="EMBL" id="AMB59585.1"/>
    </source>
</evidence>
<feature type="domain" description="Glycosyltransferase subfamily 4-like N-terminal" evidence="4">
    <location>
        <begin position="67"/>
        <end position="191"/>
    </location>
</feature>
<evidence type="ECO:0000259" key="4">
    <source>
        <dbReference type="Pfam" id="PF13439"/>
    </source>
</evidence>
<evidence type="ECO:0000256" key="2">
    <source>
        <dbReference type="ARBA" id="ARBA00022679"/>
    </source>
</evidence>
<sequence>MQLGNGWHERLKLGIQAKPVVGFWRLVVLQSTETFIRTQSDALITWQARTVGFKAIASSLSRADDLVAQHGRYRSAVMLRLFRLTRKSRRLERLFSSAGAEMIHAHFSEDAGLITPTARRLNLPTVVSVYGFDVTRALPNTQLGRRQARRRTEAFEYASAILANSRFMAESAVVCGADPSKVEVVHLGIALSSAPAQADNAERDGILFVGRLVEKKGLEDLIRAASLFPPELAGTKIVVVGDGPLRSELELLAQQHGVNVDFKGSQHASAIQAEMDAAALLCVPSKTAADGDSEGLPTIILEGAYAGLPVVSTEHSGIPEAVVSGTTGILVPENNPERLSEALSELLSDRAKAARYGAAGRAHIAEHFDSAECARKLEAVYSRVVAQHATR</sequence>
<dbReference type="AlphaFoldDB" id="A0A109QX95"/>
<dbReference type="PANTHER" id="PTHR45947">
    <property type="entry name" value="SULFOQUINOVOSYL TRANSFERASE SQD2"/>
    <property type="match status" value="1"/>
</dbReference>
<keyword evidence="1" id="KW-0328">Glycosyltransferase</keyword>
<organism evidence="5 6">
    <name type="scientific">Microterricola viridarii</name>
    <dbReference type="NCBI Taxonomy" id="412690"/>
    <lineage>
        <taxon>Bacteria</taxon>
        <taxon>Bacillati</taxon>
        <taxon>Actinomycetota</taxon>
        <taxon>Actinomycetes</taxon>
        <taxon>Micrococcales</taxon>
        <taxon>Microbacteriaceae</taxon>
        <taxon>Microterricola</taxon>
    </lineage>
</organism>
<dbReference type="OrthoDB" id="506201at2"/>
<dbReference type="GO" id="GO:0016757">
    <property type="term" value="F:glycosyltransferase activity"/>
    <property type="evidence" value="ECO:0007669"/>
    <property type="project" value="UniProtKB-KW"/>
</dbReference>
<dbReference type="Pfam" id="PF00534">
    <property type="entry name" value="Glycos_transf_1"/>
    <property type="match status" value="1"/>
</dbReference>
<reference evidence="6" key="2">
    <citation type="submission" date="2016-01" db="EMBL/GenBank/DDBJ databases">
        <title>First complete genome sequence of a species in the genus Microterricola, an extremophilic cold active enzyme producing strain ERGS5:02 isolated from Sikkim Himalaya.</title>
        <authorList>
            <person name="Kumar R."/>
            <person name="Singh D."/>
            <person name="Swarnkar M.K."/>
        </authorList>
    </citation>
    <scope>NUCLEOTIDE SEQUENCE [LARGE SCALE GENOMIC DNA]</scope>
    <source>
        <strain evidence="6">ERGS5:02</strain>
    </source>
</reference>
<feature type="domain" description="Glycosyl transferase family 1" evidence="3">
    <location>
        <begin position="201"/>
        <end position="362"/>
    </location>
</feature>
<keyword evidence="6" id="KW-1185">Reference proteome</keyword>
<keyword evidence="2" id="KW-0808">Transferase</keyword>
<dbReference type="Proteomes" id="UP000058305">
    <property type="component" value="Chromosome"/>
</dbReference>
<dbReference type="RefSeq" id="WP_067229678.1">
    <property type="nucleotide sequence ID" value="NZ_CP014145.1"/>
</dbReference>
<dbReference type="InterPro" id="IPR001296">
    <property type="entry name" value="Glyco_trans_1"/>
</dbReference>
<dbReference type="PANTHER" id="PTHR45947:SF14">
    <property type="entry name" value="SLL1723 PROTEIN"/>
    <property type="match status" value="1"/>
</dbReference>
<gene>
    <name evidence="5" type="ORF">AWU67_12705</name>
</gene>
<evidence type="ECO:0000313" key="6">
    <source>
        <dbReference type="Proteomes" id="UP000058305"/>
    </source>
</evidence>
<name>A0A109QX95_9MICO</name>
<dbReference type="KEGG" id="mvd:AWU67_12705"/>